<dbReference type="Gene3D" id="1.10.287.130">
    <property type="match status" value="1"/>
</dbReference>
<dbReference type="SUPFAM" id="SSF52540">
    <property type="entry name" value="P-loop containing nucleoside triphosphate hydrolases"/>
    <property type="match status" value="1"/>
</dbReference>
<dbReference type="InterPro" id="IPR004358">
    <property type="entry name" value="Sig_transdc_His_kin-like_C"/>
</dbReference>
<dbReference type="PROSITE" id="PS00108">
    <property type="entry name" value="PROTEIN_KINASE_ST"/>
    <property type="match status" value="1"/>
</dbReference>
<feature type="domain" description="PAS" evidence="7">
    <location>
        <begin position="1474"/>
        <end position="1529"/>
    </location>
</feature>
<dbReference type="Gene3D" id="3.40.50.300">
    <property type="entry name" value="P-loop containing nucleotide triphosphate hydrolases"/>
    <property type="match status" value="1"/>
</dbReference>
<dbReference type="PANTHER" id="PTHR43642:SF1">
    <property type="entry name" value="HYBRID SIGNAL TRANSDUCTION HISTIDINE KINASE G"/>
    <property type="match status" value="1"/>
</dbReference>
<dbReference type="InterPro" id="IPR011009">
    <property type="entry name" value="Kinase-like_dom_sf"/>
</dbReference>
<accession>A0ABY5S2I6</accession>
<dbReference type="InterPro" id="IPR053159">
    <property type="entry name" value="Hybrid_Histidine_Kinase"/>
</dbReference>
<dbReference type="SUPFAM" id="SSF47384">
    <property type="entry name" value="Homodimeric domain of signal transducing histidine kinase"/>
    <property type="match status" value="1"/>
</dbReference>
<dbReference type="Gene3D" id="3.30.565.10">
    <property type="entry name" value="Histidine kinase-like ATPase, C-terminal domain"/>
    <property type="match status" value="1"/>
</dbReference>
<dbReference type="Pfam" id="PF00069">
    <property type="entry name" value="Pkinase"/>
    <property type="match status" value="1"/>
</dbReference>
<dbReference type="SMART" id="SM00091">
    <property type="entry name" value="PAS"/>
    <property type="match status" value="1"/>
</dbReference>
<evidence type="ECO:0000256" key="2">
    <source>
        <dbReference type="ARBA" id="ARBA00012438"/>
    </source>
</evidence>
<keyword evidence="8" id="KW-0614">Plasmid</keyword>
<evidence type="ECO:0000259" key="5">
    <source>
        <dbReference type="PROSITE" id="PS50011"/>
    </source>
</evidence>
<dbReference type="InterPro" id="IPR003661">
    <property type="entry name" value="HisK_dim/P_dom"/>
</dbReference>
<keyword evidence="4" id="KW-0175">Coiled coil</keyword>
<evidence type="ECO:0000313" key="8">
    <source>
        <dbReference type="EMBL" id="UVF22714.1"/>
    </source>
</evidence>
<evidence type="ECO:0000256" key="3">
    <source>
        <dbReference type="ARBA" id="ARBA00022553"/>
    </source>
</evidence>
<dbReference type="InterPro" id="IPR027417">
    <property type="entry name" value="P-loop_NTPase"/>
</dbReference>
<dbReference type="Pfam" id="PF02518">
    <property type="entry name" value="HATPase_c"/>
    <property type="match status" value="1"/>
</dbReference>
<feature type="coiled-coil region" evidence="4">
    <location>
        <begin position="1589"/>
        <end position="1616"/>
    </location>
</feature>
<dbReference type="Gene3D" id="3.30.450.40">
    <property type="match status" value="1"/>
</dbReference>
<dbReference type="Pfam" id="PF13426">
    <property type="entry name" value="PAS_9"/>
    <property type="match status" value="1"/>
</dbReference>
<keyword evidence="3" id="KW-0597">Phosphoprotein</keyword>
<feature type="domain" description="Histidine kinase" evidence="6">
    <location>
        <begin position="1625"/>
        <end position="1841"/>
    </location>
</feature>
<dbReference type="InterPro" id="IPR003018">
    <property type="entry name" value="GAF"/>
</dbReference>
<dbReference type="PROSITE" id="PS50112">
    <property type="entry name" value="PAS"/>
    <property type="match status" value="1"/>
</dbReference>
<proteinExistence type="predicted"/>
<dbReference type="InterPro" id="IPR000719">
    <property type="entry name" value="Prot_kinase_dom"/>
</dbReference>
<dbReference type="PRINTS" id="PR00344">
    <property type="entry name" value="BCTRLSENSOR"/>
</dbReference>
<sequence>MDPSLQASGEGANSLQVLWEDSERAFCRRVNYADGGRTTVLAVVPVAEHPSPASLVRLAYEFGLKDELDASWALRPFELTREGGRTTLVFEDPGGEPLARRLGSPLEIGRFLSIAIGATTALGKVHQRGLIHKDIKPGNIVVGCTDGHVRLTGFGIASRLLRERQAPEAPETIAGTLAYMAPEQTGRMNRSIDARSDLYALGVTLYQMLTGALPFTAADPMAWVHCHIARQPVSPRDRVEHVPTPVSAIIMKLLAKTPEERYQTAGGVEADLRRCLAAWQAHGRIDDFPLGRQDIPDRLLIPERLYGRQAEIDMLIGAFDRVAAGGTPELVLVSGYSGIGKSSVVNELHKELVPPRGLFAAGKFDQYKRDIPYATVAQAIQSLVRQILGKNEADLARWRDALREALGPNGQLMVNLVPELALIIGEQPPVPELPQQEAHNRFQLVFRRFLGAFARSEHPLALFLDDLQWLDAATLDLLEDLLTRSELRHLLLIGAYRDNEVTSVHPLMRKLDGIKAAGGQVTEITLAPLAREHLTQLIADALRCELEHVTPLAQLVHDKTAGNPFFAIQFLSTLVDEALLTFDHDSARWSWNVDRIHAKGYTDNVVDLMVSKLTRLPAKAQDALRQMACLGNIAEITALSIVLGVTEEQVDKVLWPARRQELVERTGDQYRFVHDRVQEAAYALIPERKQMAVHLRLGRLLAAHTPEERREEAIFDIVNQLNRGAALIVSQDEREHLAELNLLAGKRAKASVAYASALRYLAAGAALLPEDAWESRPDLTFAVELHRAECEFLTGTLTQAEERLAALASRAPNLTDLAAVTRLRAELFMTLGRSDRAVEVCLGYLRHVGVQWSAHPTREEVQQEYERIWRELADQPIEALLDLPRMSDPLARGTMEVLFEILPPAMSIDQNLLCLVICRMVNLSLEHGNSDGSCSAYVWLGMVLGPHFGNYQAGFRFGQLGVDLVEQRGLGRFKARVYLLFGSHVTPWTRHVRTSLPMVRRAFATANEVGDLSFAGYGCNNLFTCLLASGNPLDEVQREAETGLAFAGQIQFGLIIDIITAQLQLIRTLRGQTPTFGAFHDAEFDEGQFEQHLEEDPGRSIATCWYWIRKLQARVFAGDYASALAAAANAERLLWTSLSCFEVAEYHFYAALARAGLCVSVNAAERGQHVDALTAHHRQLREWAENCPDNFDNRAALVGAEIARIEGRTLEAMNLYEQAIRSAQANGFVHNEALASELAARFYAAGGFEITAHGYLRHARYCYLRWGAEGKVQQLDIIYPQVRTDERAPAPTSTIAASVDHLDLATVIKVSQAISGEIVLDKLLETFIRTALEQAGAERGLLILPQGGAQHVAAEATTSGDSVIVHRCNEPVATAVLPVSVLHYVLRTQESVILDDAAVQPPFATDEYIRQRQARSVLCLPLLNQAKVIGVLYLENNLAPRVFAPARIAVLKLLASQAAISLENTRLYKDLAEREGRIRRLVDSDVIGIVIWDLDGRLLDANDAFLRMVQYDREDLKAGMRWFDMTPPEWQQAHILEEAKELQETGMMRAREKEYFRKDGSRVPILIGAACFEDPPNQGVAYILDLTERKRAEAAARESERRYREVQMELAHANRVTTMGQLTGSIAHEVNQPIAATVASAQAALRWLARQSPDLEKVRQLLTQIVKNSTRAGEVIHRIRDLIKKAPSQQDLLEINGPIREVIELTHAEAMKNRVSVTADLADGLPRVRGDRVQLQQVMLNLILNAIEALSGVSDDEREVLISTGTDESGGVLVTVRDSGPGLGTATSDLVFEAFYTTKATGMGMGLSICRSIVDAHGGRMWASANKPRGAMFQFTLPASEEVPSVDHAAQMQQG</sequence>
<comment type="catalytic activity">
    <reaction evidence="1">
        <text>ATP + protein L-histidine = ADP + protein N-phospho-L-histidine.</text>
        <dbReference type="EC" id="2.7.13.3"/>
    </reaction>
</comment>
<evidence type="ECO:0000259" key="7">
    <source>
        <dbReference type="PROSITE" id="PS50112"/>
    </source>
</evidence>
<dbReference type="SMART" id="SM00220">
    <property type="entry name" value="S_TKc"/>
    <property type="match status" value="1"/>
</dbReference>
<dbReference type="InterPro" id="IPR005467">
    <property type="entry name" value="His_kinase_dom"/>
</dbReference>
<dbReference type="SUPFAM" id="SSF55874">
    <property type="entry name" value="ATPase domain of HSP90 chaperone/DNA topoisomerase II/histidine kinase"/>
    <property type="match status" value="1"/>
</dbReference>
<dbReference type="Pfam" id="PF13191">
    <property type="entry name" value="AAA_16"/>
    <property type="match status" value="1"/>
</dbReference>
<dbReference type="EC" id="2.7.13.3" evidence="2"/>
<dbReference type="SMART" id="SM00065">
    <property type="entry name" value="GAF"/>
    <property type="match status" value="1"/>
</dbReference>
<gene>
    <name evidence="8" type="ORF">HPT29_028300</name>
</gene>
<dbReference type="SMART" id="SM00387">
    <property type="entry name" value="HATPase_c"/>
    <property type="match status" value="1"/>
</dbReference>
<dbReference type="SMART" id="SM00388">
    <property type="entry name" value="HisKA"/>
    <property type="match status" value="1"/>
</dbReference>
<dbReference type="InterPro" id="IPR000014">
    <property type="entry name" value="PAS"/>
</dbReference>
<dbReference type="PANTHER" id="PTHR43642">
    <property type="entry name" value="HYBRID SIGNAL TRANSDUCTION HISTIDINE KINASE G"/>
    <property type="match status" value="1"/>
</dbReference>
<dbReference type="InterPro" id="IPR029016">
    <property type="entry name" value="GAF-like_dom_sf"/>
</dbReference>
<dbReference type="InterPro" id="IPR008271">
    <property type="entry name" value="Ser/Thr_kinase_AS"/>
</dbReference>
<dbReference type="Pfam" id="PF00512">
    <property type="entry name" value="HisKA"/>
    <property type="match status" value="1"/>
</dbReference>
<evidence type="ECO:0000313" key="9">
    <source>
        <dbReference type="Proteomes" id="UP001017257"/>
    </source>
</evidence>
<name>A0ABY5S2I6_9HYPH</name>
<dbReference type="InterPro" id="IPR035965">
    <property type="entry name" value="PAS-like_dom_sf"/>
</dbReference>
<dbReference type="InterPro" id="IPR036890">
    <property type="entry name" value="HATPase_C_sf"/>
</dbReference>
<dbReference type="RefSeq" id="WP_259061109.1">
    <property type="nucleotide sequence ID" value="NZ_CP102847.1"/>
</dbReference>
<dbReference type="Gene3D" id="1.10.510.10">
    <property type="entry name" value="Transferase(Phosphotransferase) domain 1"/>
    <property type="match status" value="1"/>
</dbReference>
<feature type="coiled-coil region" evidence="4">
    <location>
        <begin position="783"/>
        <end position="810"/>
    </location>
</feature>
<dbReference type="InterPro" id="IPR036097">
    <property type="entry name" value="HisK_dim/P_sf"/>
</dbReference>
<dbReference type="InterPro" id="IPR041664">
    <property type="entry name" value="AAA_16"/>
</dbReference>
<organism evidence="8 9">
    <name type="scientific">Microvirga terrae</name>
    <dbReference type="NCBI Taxonomy" id="2740529"/>
    <lineage>
        <taxon>Bacteria</taxon>
        <taxon>Pseudomonadati</taxon>
        <taxon>Pseudomonadota</taxon>
        <taxon>Alphaproteobacteria</taxon>
        <taxon>Hyphomicrobiales</taxon>
        <taxon>Methylobacteriaceae</taxon>
        <taxon>Microvirga</taxon>
    </lineage>
</organism>
<dbReference type="EMBL" id="CP102847">
    <property type="protein sequence ID" value="UVF22714.1"/>
    <property type="molecule type" value="Genomic_DNA"/>
</dbReference>
<dbReference type="Proteomes" id="UP001017257">
    <property type="component" value="Plasmid pR24_2"/>
</dbReference>
<feature type="domain" description="Protein kinase" evidence="5">
    <location>
        <begin position="2"/>
        <end position="285"/>
    </location>
</feature>
<dbReference type="SUPFAM" id="SSF56112">
    <property type="entry name" value="Protein kinase-like (PK-like)"/>
    <property type="match status" value="1"/>
</dbReference>
<dbReference type="Gene3D" id="3.30.450.20">
    <property type="entry name" value="PAS domain"/>
    <property type="match status" value="1"/>
</dbReference>
<dbReference type="Pfam" id="PF01590">
    <property type="entry name" value="GAF"/>
    <property type="match status" value="1"/>
</dbReference>
<dbReference type="SUPFAM" id="SSF55781">
    <property type="entry name" value="GAF domain-like"/>
    <property type="match status" value="1"/>
</dbReference>
<dbReference type="PROSITE" id="PS50011">
    <property type="entry name" value="PROTEIN_KINASE_DOM"/>
    <property type="match status" value="1"/>
</dbReference>
<dbReference type="NCBIfam" id="TIGR00229">
    <property type="entry name" value="sensory_box"/>
    <property type="match status" value="1"/>
</dbReference>
<dbReference type="PROSITE" id="PS50109">
    <property type="entry name" value="HIS_KIN"/>
    <property type="match status" value="1"/>
</dbReference>
<keyword evidence="9" id="KW-1185">Reference proteome</keyword>
<dbReference type="CDD" id="cd14014">
    <property type="entry name" value="STKc_PknB_like"/>
    <property type="match status" value="1"/>
</dbReference>
<dbReference type="SUPFAM" id="SSF55785">
    <property type="entry name" value="PYP-like sensor domain (PAS domain)"/>
    <property type="match status" value="1"/>
</dbReference>
<dbReference type="InterPro" id="IPR003594">
    <property type="entry name" value="HATPase_dom"/>
</dbReference>
<geneLocation type="plasmid" evidence="8 9">
    <name>pR24_2</name>
</geneLocation>
<protein>
    <recommendedName>
        <fullName evidence="2">histidine kinase</fullName>
        <ecNumber evidence="2">2.7.13.3</ecNumber>
    </recommendedName>
</protein>
<evidence type="ECO:0000259" key="6">
    <source>
        <dbReference type="PROSITE" id="PS50109"/>
    </source>
</evidence>
<dbReference type="CDD" id="cd00130">
    <property type="entry name" value="PAS"/>
    <property type="match status" value="1"/>
</dbReference>
<reference evidence="8" key="1">
    <citation type="submission" date="2022-08" db="EMBL/GenBank/DDBJ databases">
        <title>Microvirga terrae sp. nov., isolated from soil.</title>
        <authorList>
            <person name="Kim K.H."/>
            <person name="Seo Y.L."/>
            <person name="Kim J.M."/>
            <person name="Lee J.K."/>
            <person name="Han D.M."/>
            <person name="Jeon C.O."/>
        </authorList>
    </citation>
    <scope>NUCLEOTIDE SEQUENCE</scope>
    <source>
        <strain evidence="8">R24</strain>
        <plasmid evidence="8">pR24_2</plasmid>
    </source>
</reference>
<evidence type="ECO:0000256" key="4">
    <source>
        <dbReference type="SAM" id="Coils"/>
    </source>
</evidence>
<evidence type="ECO:0000256" key="1">
    <source>
        <dbReference type="ARBA" id="ARBA00000085"/>
    </source>
</evidence>